<dbReference type="AlphaFoldDB" id="A0AB39HP33"/>
<organism evidence="11">
    <name type="scientific">Ornithinibacillus sp. 4-3</name>
    <dbReference type="NCBI Taxonomy" id="3231488"/>
    <lineage>
        <taxon>Bacteria</taxon>
        <taxon>Bacillati</taxon>
        <taxon>Bacillota</taxon>
        <taxon>Bacilli</taxon>
        <taxon>Bacillales</taxon>
        <taxon>Bacillaceae</taxon>
        <taxon>Ornithinibacillus</taxon>
    </lineage>
</organism>
<dbReference type="PANTHER" id="PTHR42771">
    <property type="entry name" value="IRON(3+)-HYDROXAMATE IMPORT ATP-BINDING PROTEIN FHUC"/>
    <property type="match status" value="1"/>
</dbReference>
<dbReference type="GO" id="GO:0005524">
    <property type="term" value="F:ATP binding"/>
    <property type="evidence" value="ECO:0007669"/>
    <property type="project" value="UniProtKB-KW"/>
</dbReference>
<keyword evidence="3" id="KW-1003">Cell membrane</keyword>
<dbReference type="GO" id="GO:0016887">
    <property type="term" value="F:ATP hydrolysis activity"/>
    <property type="evidence" value="ECO:0007669"/>
    <property type="project" value="InterPro"/>
</dbReference>
<comment type="subcellular location">
    <subcellularLocation>
        <location evidence="1">Cell membrane</location>
        <topology evidence="1">Peripheral membrane protein</topology>
    </subcellularLocation>
</comment>
<dbReference type="PANTHER" id="PTHR42771:SF4">
    <property type="entry name" value="IRON(3+)-HYDROXAMATE IMPORT ATP-BINDING PROTEIN FHUC"/>
    <property type="match status" value="1"/>
</dbReference>
<feature type="domain" description="ABC transporter" evidence="10">
    <location>
        <begin position="2"/>
        <end position="238"/>
    </location>
</feature>
<evidence type="ECO:0000259" key="10">
    <source>
        <dbReference type="PROSITE" id="PS50893"/>
    </source>
</evidence>
<dbReference type="GO" id="GO:0006826">
    <property type="term" value="P:iron ion transport"/>
    <property type="evidence" value="ECO:0007669"/>
    <property type="project" value="UniProtKB-KW"/>
</dbReference>
<reference evidence="11" key="1">
    <citation type="submission" date="2024-07" db="EMBL/GenBank/DDBJ databases">
        <title>Halotolerant mesophilic bacterium Ornithinibacillus sp. 4-3, sp. nov., isolated from soil.</title>
        <authorList>
            <person name="Sidarenka A.V."/>
            <person name="Guliayeva D.E."/>
            <person name="Leanovich S.I."/>
            <person name="Hileuskaya K.S."/>
            <person name="Akhremchuk A.E."/>
            <person name="Sikolenko M.A."/>
            <person name="Valentovich L.N."/>
        </authorList>
    </citation>
    <scope>NUCLEOTIDE SEQUENCE</scope>
    <source>
        <strain evidence="11">4-3</strain>
    </source>
</reference>
<dbReference type="PROSITE" id="PS50893">
    <property type="entry name" value="ABC_TRANSPORTER_2"/>
    <property type="match status" value="1"/>
</dbReference>
<evidence type="ECO:0000256" key="5">
    <source>
        <dbReference type="ARBA" id="ARBA00022741"/>
    </source>
</evidence>
<dbReference type="RefSeq" id="WP_368652515.1">
    <property type="nucleotide sequence ID" value="NZ_CP162599.1"/>
</dbReference>
<evidence type="ECO:0000256" key="3">
    <source>
        <dbReference type="ARBA" id="ARBA00022475"/>
    </source>
</evidence>
<dbReference type="Pfam" id="PF00005">
    <property type="entry name" value="ABC_tran"/>
    <property type="match status" value="1"/>
</dbReference>
<dbReference type="FunFam" id="3.40.50.300:FF:000134">
    <property type="entry name" value="Iron-enterobactin ABC transporter ATP-binding protein"/>
    <property type="match status" value="1"/>
</dbReference>
<keyword evidence="2" id="KW-0813">Transport</keyword>
<dbReference type="EMBL" id="CP162599">
    <property type="protein sequence ID" value="XDK31791.1"/>
    <property type="molecule type" value="Genomic_DNA"/>
</dbReference>
<dbReference type="SUPFAM" id="SSF52540">
    <property type="entry name" value="P-loop containing nucleoside triphosphate hydrolases"/>
    <property type="match status" value="1"/>
</dbReference>
<dbReference type="InterPro" id="IPR051535">
    <property type="entry name" value="Siderophore_ABC-ATPase"/>
</dbReference>
<name>A0AB39HP33_9BACI</name>
<evidence type="ECO:0000313" key="11">
    <source>
        <dbReference type="EMBL" id="XDK31791.1"/>
    </source>
</evidence>
<accession>A0AB39HP33</accession>
<gene>
    <name evidence="11" type="ORF">AB4Y30_12235</name>
</gene>
<dbReference type="InterPro" id="IPR003593">
    <property type="entry name" value="AAA+_ATPase"/>
</dbReference>
<dbReference type="InterPro" id="IPR027417">
    <property type="entry name" value="P-loop_NTPase"/>
</dbReference>
<sequence length="268" mass="29757">MINIKDVAISYQTKAIIENLSVSIPTGKVTTIIGPNGCGKSTLLKAIARILQVTTGAIYLDGKDIWNIPSIEVAKKMAILPQSAEAPTGLTVKQLITYGRFPHQGAFGRLKKEDYDAVERAIEWTNLEAFADRPIEALSGGQRQRAWIAMALAQDTTTIILDEPTTYLDMTYQLDILELLRRFNQEDGKTIVMVLHDLNHASRFSDHLIGMRDGDIVITGSPEEVMTSSWLKHIFNIDPIFTSCPFSGHPICLAYGKNDPKLTEEKAR</sequence>
<keyword evidence="7" id="KW-0408">Iron</keyword>
<proteinExistence type="predicted"/>
<evidence type="ECO:0000256" key="4">
    <source>
        <dbReference type="ARBA" id="ARBA00022496"/>
    </source>
</evidence>
<dbReference type="GO" id="GO:0005886">
    <property type="term" value="C:plasma membrane"/>
    <property type="evidence" value="ECO:0007669"/>
    <property type="project" value="UniProtKB-SubCell"/>
</dbReference>
<keyword evidence="8" id="KW-0406">Ion transport</keyword>
<dbReference type="CDD" id="cd03214">
    <property type="entry name" value="ABC_Iron-Siderophores_B12_Hemin"/>
    <property type="match status" value="1"/>
</dbReference>
<keyword evidence="5" id="KW-0547">Nucleotide-binding</keyword>
<keyword evidence="9" id="KW-0472">Membrane</keyword>
<evidence type="ECO:0000256" key="9">
    <source>
        <dbReference type="ARBA" id="ARBA00023136"/>
    </source>
</evidence>
<dbReference type="InterPro" id="IPR017871">
    <property type="entry name" value="ABC_transporter-like_CS"/>
</dbReference>
<dbReference type="InterPro" id="IPR003439">
    <property type="entry name" value="ABC_transporter-like_ATP-bd"/>
</dbReference>
<keyword evidence="6 11" id="KW-0067">ATP-binding</keyword>
<keyword evidence="4" id="KW-0410">Iron transport</keyword>
<evidence type="ECO:0000256" key="6">
    <source>
        <dbReference type="ARBA" id="ARBA00022840"/>
    </source>
</evidence>
<evidence type="ECO:0000256" key="8">
    <source>
        <dbReference type="ARBA" id="ARBA00023065"/>
    </source>
</evidence>
<protein>
    <submittedName>
        <fullName evidence="11">ABC transporter ATP-binding protein</fullName>
    </submittedName>
</protein>
<dbReference type="Gene3D" id="3.40.50.300">
    <property type="entry name" value="P-loop containing nucleotide triphosphate hydrolases"/>
    <property type="match status" value="1"/>
</dbReference>
<evidence type="ECO:0000256" key="7">
    <source>
        <dbReference type="ARBA" id="ARBA00023004"/>
    </source>
</evidence>
<dbReference type="PROSITE" id="PS00211">
    <property type="entry name" value="ABC_TRANSPORTER_1"/>
    <property type="match status" value="1"/>
</dbReference>
<dbReference type="SMART" id="SM00382">
    <property type="entry name" value="AAA"/>
    <property type="match status" value="1"/>
</dbReference>
<evidence type="ECO:0000256" key="2">
    <source>
        <dbReference type="ARBA" id="ARBA00022448"/>
    </source>
</evidence>
<evidence type="ECO:0000256" key="1">
    <source>
        <dbReference type="ARBA" id="ARBA00004202"/>
    </source>
</evidence>